<evidence type="ECO:0000313" key="7">
    <source>
        <dbReference type="Proteomes" id="UP000308549"/>
    </source>
</evidence>
<dbReference type="Pfam" id="PF00134">
    <property type="entry name" value="Cyclin_N"/>
    <property type="match status" value="1"/>
</dbReference>
<comment type="caution">
    <text evidence="6">The sequence shown here is derived from an EMBL/GenBank/DDBJ whole genome shotgun (WGS) entry which is preliminary data.</text>
</comment>
<dbReference type="InterPro" id="IPR036915">
    <property type="entry name" value="Cyclin-like_sf"/>
</dbReference>
<dbReference type="InterPro" id="IPR013763">
    <property type="entry name" value="Cyclin-like_dom"/>
</dbReference>
<organism evidence="6 7">
    <name type="scientific">Salinomyces thailandicus</name>
    <dbReference type="NCBI Taxonomy" id="706561"/>
    <lineage>
        <taxon>Eukaryota</taxon>
        <taxon>Fungi</taxon>
        <taxon>Dikarya</taxon>
        <taxon>Ascomycota</taxon>
        <taxon>Pezizomycotina</taxon>
        <taxon>Dothideomycetes</taxon>
        <taxon>Dothideomycetidae</taxon>
        <taxon>Mycosphaerellales</taxon>
        <taxon>Teratosphaeriaceae</taxon>
        <taxon>Salinomyces</taxon>
    </lineage>
</organism>
<evidence type="ECO:0000313" key="6">
    <source>
        <dbReference type="EMBL" id="TKA28365.1"/>
    </source>
</evidence>
<dbReference type="PANTHER" id="PTHR10026">
    <property type="entry name" value="CYCLIN"/>
    <property type="match status" value="1"/>
</dbReference>
<dbReference type="AlphaFoldDB" id="A0A4U0U2R5"/>
<protein>
    <recommendedName>
        <fullName evidence="2">RNA polymerase II holoenzyme cyclin-like subunit</fullName>
    </recommendedName>
</protein>
<dbReference type="OrthoDB" id="25002at2759"/>
<evidence type="ECO:0000256" key="3">
    <source>
        <dbReference type="RuleBase" id="RU000383"/>
    </source>
</evidence>
<dbReference type="InterPro" id="IPR043198">
    <property type="entry name" value="Cyclin/Ssn8"/>
</dbReference>
<dbReference type="CDD" id="cd20546">
    <property type="entry name" value="CYCLIN_SpCG1C_ScCTK2-like_rpt2"/>
    <property type="match status" value="1"/>
</dbReference>
<dbReference type="FunFam" id="1.10.472.10:FF:000072">
    <property type="entry name" value="Cyclin Pch1"/>
    <property type="match status" value="1"/>
</dbReference>
<evidence type="ECO:0000259" key="5">
    <source>
        <dbReference type="SMART" id="SM00385"/>
    </source>
</evidence>
<feature type="region of interest" description="Disordered" evidence="4">
    <location>
        <begin position="1"/>
        <end position="25"/>
    </location>
</feature>
<comment type="similarity">
    <text evidence="1">Belongs to the cyclin family. Cyclin C subfamily.</text>
</comment>
<feature type="compositionally biased region" description="Basic and acidic residues" evidence="4">
    <location>
        <begin position="375"/>
        <end position="391"/>
    </location>
</feature>
<feature type="compositionally biased region" description="Basic and acidic residues" evidence="4">
    <location>
        <begin position="409"/>
        <end position="435"/>
    </location>
</feature>
<gene>
    <name evidence="6" type="ORF">B0A50_03832</name>
</gene>
<dbReference type="EMBL" id="NAJL01000018">
    <property type="protein sequence ID" value="TKA28365.1"/>
    <property type="molecule type" value="Genomic_DNA"/>
</dbReference>
<feature type="domain" description="Cyclin-like" evidence="5">
    <location>
        <begin position="66"/>
        <end position="173"/>
    </location>
</feature>
<dbReference type="InterPro" id="IPR006671">
    <property type="entry name" value="Cyclin_N"/>
</dbReference>
<evidence type="ECO:0000256" key="1">
    <source>
        <dbReference type="ARBA" id="ARBA00008638"/>
    </source>
</evidence>
<name>A0A4U0U2R5_9PEZI</name>
<dbReference type="GO" id="GO:0006357">
    <property type="term" value="P:regulation of transcription by RNA polymerase II"/>
    <property type="evidence" value="ECO:0007669"/>
    <property type="project" value="InterPro"/>
</dbReference>
<dbReference type="CDD" id="cd20545">
    <property type="entry name" value="CYCLIN_SpCG1C-like_rpt1"/>
    <property type="match status" value="1"/>
</dbReference>
<evidence type="ECO:0000256" key="2">
    <source>
        <dbReference type="ARBA" id="ARBA00014912"/>
    </source>
</evidence>
<proteinExistence type="inferred from homology"/>
<accession>A0A4U0U2R5</accession>
<feature type="compositionally biased region" description="Basic and acidic residues" evidence="4">
    <location>
        <begin position="351"/>
        <end position="360"/>
    </location>
</feature>
<feature type="compositionally biased region" description="Acidic residues" evidence="4">
    <location>
        <begin position="488"/>
        <end position="497"/>
    </location>
</feature>
<keyword evidence="7" id="KW-1185">Reference proteome</keyword>
<dbReference type="Gene3D" id="1.10.472.10">
    <property type="entry name" value="Cyclin-like"/>
    <property type="match status" value="2"/>
</dbReference>
<sequence>MPLPSRTDHLPASHPAQRQRPKSPNRVLAEAEAQWIFTEAELNNTPSTQDGMSVAEERETRAKGVNFIMQVGIMLKLPQLTLSTAAIFFQRFLMRASLKKSRDTIPKLHHYQSAATALFLATKVEESCRKMKEMIIAFCRVAQKNPNLINDEQSKDYWKWRDCILHNEDVLLETLCFDLTVESPHRQLFDMLKYYGVEHNKRLRNAAWAFVTDSNNTQICLLQSSRTIAVAGVYAACRYCDIQLPDDSKGRPWWETQHVRLADVRRTVEYMCANYESAAGKVNGNSGQPGSQGSESGGKSIYVGLSTPAYGLEGAVDIWDCTRLRQGEQANSPMFPPPSERRASNASSVGVKRDRDEEKSAPTANGGQGGPVNGMKHDDGEQERKRMRLDSIKPPVNGALQEPDPDATGDQKLDEERSKIHDGNEQAEADVKAAETQRATDPLVAKEGDVPGPIPAEPNGTGNVLADLAEPGLDEESERAKAAQDQNEGSEEGEVEE</sequence>
<reference evidence="6 7" key="1">
    <citation type="submission" date="2017-03" db="EMBL/GenBank/DDBJ databases">
        <title>Genomes of endolithic fungi from Antarctica.</title>
        <authorList>
            <person name="Coleine C."/>
            <person name="Masonjones S."/>
            <person name="Stajich J.E."/>
        </authorList>
    </citation>
    <scope>NUCLEOTIDE SEQUENCE [LARGE SCALE GENOMIC DNA]</scope>
    <source>
        <strain evidence="6 7">CCFEE 6315</strain>
    </source>
</reference>
<dbReference type="SMART" id="SM00385">
    <property type="entry name" value="CYCLIN"/>
    <property type="match status" value="2"/>
</dbReference>
<feature type="region of interest" description="Disordered" evidence="4">
    <location>
        <begin position="328"/>
        <end position="497"/>
    </location>
</feature>
<evidence type="ECO:0000256" key="4">
    <source>
        <dbReference type="SAM" id="MobiDB-lite"/>
    </source>
</evidence>
<dbReference type="GO" id="GO:0016538">
    <property type="term" value="F:cyclin-dependent protein serine/threonine kinase regulator activity"/>
    <property type="evidence" value="ECO:0007669"/>
    <property type="project" value="InterPro"/>
</dbReference>
<feature type="domain" description="Cyclin-like" evidence="5">
    <location>
        <begin position="186"/>
        <end position="273"/>
    </location>
</feature>
<feature type="compositionally biased region" description="Basic and acidic residues" evidence="4">
    <location>
        <begin position="1"/>
        <end position="11"/>
    </location>
</feature>
<dbReference type="Proteomes" id="UP000308549">
    <property type="component" value="Unassembled WGS sequence"/>
</dbReference>
<dbReference type="SUPFAM" id="SSF47954">
    <property type="entry name" value="Cyclin-like"/>
    <property type="match status" value="2"/>
</dbReference>
<keyword evidence="3" id="KW-0195">Cyclin</keyword>